<feature type="region of interest" description="Disordered" evidence="1">
    <location>
        <begin position="80"/>
        <end position="117"/>
    </location>
</feature>
<sequence length="117" mass="13224">MCRMILFGGRCPRCTGDFSWEDLTQHLSCLEAKNVGVFGHCRRGVQLEEHTFDQECDACQEATVEADEGYFDEDLAAVQTIQHHGMEKEKPAKNKGKGKSRATEDDDGRRSKKQRTS</sequence>
<evidence type="ECO:0000313" key="2">
    <source>
        <dbReference type="EMBL" id="KAK1751149.1"/>
    </source>
</evidence>
<protein>
    <submittedName>
        <fullName evidence="2">Uncharacterized protein</fullName>
    </submittedName>
</protein>
<accession>A0AAJ0B3R7</accession>
<dbReference type="Proteomes" id="UP001239445">
    <property type="component" value="Unassembled WGS sequence"/>
</dbReference>
<keyword evidence="3" id="KW-1185">Reference proteome</keyword>
<comment type="caution">
    <text evidence="2">The sequence shown here is derived from an EMBL/GenBank/DDBJ whole genome shotgun (WGS) entry which is preliminary data.</text>
</comment>
<proteinExistence type="predicted"/>
<evidence type="ECO:0000256" key="1">
    <source>
        <dbReference type="SAM" id="MobiDB-lite"/>
    </source>
</evidence>
<name>A0AAJ0B3R7_9PEZI</name>
<dbReference type="EMBL" id="MU839843">
    <property type="protein sequence ID" value="KAK1751149.1"/>
    <property type="molecule type" value="Genomic_DNA"/>
</dbReference>
<reference evidence="2" key="1">
    <citation type="submission" date="2023-06" db="EMBL/GenBank/DDBJ databases">
        <title>Genome-scale phylogeny and comparative genomics of the fungal order Sordariales.</title>
        <authorList>
            <consortium name="Lawrence Berkeley National Laboratory"/>
            <person name="Hensen N."/>
            <person name="Bonometti L."/>
            <person name="Westerberg I."/>
            <person name="Brannstrom I.O."/>
            <person name="Guillou S."/>
            <person name="Cros-Aarteil S."/>
            <person name="Calhoun S."/>
            <person name="Haridas S."/>
            <person name="Kuo A."/>
            <person name="Mondo S."/>
            <person name="Pangilinan J."/>
            <person name="Riley R."/>
            <person name="Labutti K."/>
            <person name="Andreopoulos B."/>
            <person name="Lipzen A."/>
            <person name="Chen C."/>
            <person name="Yanf M."/>
            <person name="Daum C."/>
            <person name="Ng V."/>
            <person name="Clum A."/>
            <person name="Steindorff A."/>
            <person name="Ohm R."/>
            <person name="Martin F."/>
            <person name="Silar P."/>
            <person name="Natvig D."/>
            <person name="Lalanne C."/>
            <person name="Gautier V."/>
            <person name="Ament-Velasquez S.L."/>
            <person name="Kruys A."/>
            <person name="Hutchinson M.I."/>
            <person name="Powell A.J."/>
            <person name="Barry K."/>
            <person name="Miller A.N."/>
            <person name="Grigoriev I.V."/>
            <person name="Debuchy R."/>
            <person name="Gladieux P."/>
            <person name="Thoren M.H."/>
            <person name="Johannesson H."/>
        </authorList>
    </citation>
    <scope>NUCLEOTIDE SEQUENCE</scope>
    <source>
        <strain evidence="2">PSN4</strain>
    </source>
</reference>
<gene>
    <name evidence="2" type="ORF">QBC47DRAFT_406403</name>
</gene>
<evidence type="ECO:0000313" key="3">
    <source>
        <dbReference type="Proteomes" id="UP001239445"/>
    </source>
</evidence>
<organism evidence="2 3">
    <name type="scientific">Echria macrotheca</name>
    <dbReference type="NCBI Taxonomy" id="438768"/>
    <lineage>
        <taxon>Eukaryota</taxon>
        <taxon>Fungi</taxon>
        <taxon>Dikarya</taxon>
        <taxon>Ascomycota</taxon>
        <taxon>Pezizomycotina</taxon>
        <taxon>Sordariomycetes</taxon>
        <taxon>Sordariomycetidae</taxon>
        <taxon>Sordariales</taxon>
        <taxon>Schizotheciaceae</taxon>
        <taxon>Echria</taxon>
    </lineage>
</organism>
<dbReference type="AlphaFoldDB" id="A0AAJ0B3R7"/>